<keyword evidence="2 11" id="KW-0812">Transmembrane</keyword>
<keyword evidence="8 11" id="KW-1133">Transmembrane helix</keyword>
<evidence type="ECO:0000259" key="13">
    <source>
        <dbReference type="Pfam" id="PF23143"/>
    </source>
</evidence>
<dbReference type="InterPro" id="IPR006544">
    <property type="entry name" value="P-type_TPase_V"/>
</dbReference>
<reference evidence="14 15" key="1">
    <citation type="submission" date="2017-12" db="EMBL/GenBank/DDBJ databases">
        <title>Sequencing, de novo assembly and annotation of complete genome of a new Thraustochytrid species, strain FCC1311.</title>
        <authorList>
            <person name="Sedici K."/>
            <person name="Godart F."/>
            <person name="Aiese Cigliano R."/>
            <person name="Sanseverino W."/>
            <person name="Barakat M."/>
            <person name="Ortet P."/>
            <person name="Marechal E."/>
            <person name="Cagnac O."/>
            <person name="Amato A."/>
        </authorList>
    </citation>
    <scope>NUCLEOTIDE SEQUENCE [LARGE SCALE GENOMIC DNA]</scope>
</reference>
<dbReference type="GO" id="GO:0005524">
    <property type="term" value="F:ATP binding"/>
    <property type="evidence" value="ECO:0007669"/>
    <property type="project" value="UniProtKB-KW"/>
</dbReference>
<comment type="caution">
    <text evidence="14">The sequence shown here is derived from an EMBL/GenBank/DDBJ whole genome shotgun (WGS) entry which is preliminary data.</text>
</comment>
<dbReference type="Pfam" id="PF23143">
    <property type="entry name" value="2TM_P5A-ATPase"/>
    <property type="match status" value="1"/>
</dbReference>
<dbReference type="InterPro" id="IPR023299">
    <property type="entry name" value="ATPase_P-typ_cyto_dom_N"/>
</dbReference>
<dbReference type="GO" id="GO:0019829">
    <property type="term" value="F:ATPase-coupled monoatomic cation transmembrane transporter activity"/>
    <property type="evidence" value="ECO:0007669"/>
    <property type="project" value="TreeGrafter"/>
</dbReference>
<feature type="transmembrane region" description="Helical" evidence="11">
    <location>
        <begin position="312"/>
        <end position="332"/>
    </location>
</feature>
<dbReference type="SUPFAM" id="SSF81660">
    <property type="entry name" value="Metal cation-transporting ATPase, ATP-binding domain N"/>
    <property type="match status" value="1"/>
</dbReference>
<keyword evidence="4" id="KW-0547">Nucleotide-binding</keyword>
<evidence type="ECO:0000256" key="6">
    <source>
        <dbReference type="ARBA" id="ARBA00022842"/>
    </source>
</evidence>
<dbReference type="Pfam" id="PF00122">
    <property type="entry name" value="E1-E2_ATPase"/>
    <property type="match status" value="1"/>
</dbReference>
<dbReference type="Gene3D" id="2.70.150.10">
    <property type="entry name" value="Calcium-transporting ATPase, cytoplasmic transduction domain A"/>
    <property type="match status" value="1"/>
</dbReference>
<evidence type="ECO:0000256" key="1">
    <source>
        <dbReference type="ARBA" id="ARBA00004141"/>
    </source>
</evidence>
<evidence type="ECO:0000256" key="5">
    <source>
        <dbReference type="ARBA" id="ARBA00022840"/>
    </source>
</evidence>
<feature type="transmembrane region" description="Helical" evidence="11">
    <location>
        <begin position="1219"/>
        <end position="1242"/>
    </location>
</feature>
<evidence type="ECO:0000313" key="14">
    <source>
        <dbReference type="EMBL" id="GBG26936.1"/>
    </source>
</evidence>
<feature type="transmembrane region" description="Helical" evidence="11">
    <location>
        <begin position="551"/>
        <end position="569"/>
    </location>
</feature>
<dbReference type="InParanoid" id="A0A2R5G799"/>
<keyword evidence="9 11" id="KW-0472">Membrane</keyword>
<keyword evidence="15" id="KW-1185">Reference proteome</keyword>
<dbReference type="PANTHER" id="PTHR45630:SF7">
    <property type="entry name" value="ENDOPLASMIC RETICULUM TRANSMEMBRANE HELIX TRANSLOCASE"/>
    <property type="match status" value="1"/>
</dbReference>
<dbReference type="FunCoup" id="A0A2R5G799">
    <property type="interactions" value="469"/>
</dbReference>
<dbReference type="InterPro" id="IPR023214">
    <property type="entry name" value="HAD_sf"/>
</dbReference>
<feature type="domain" description="P-type ATPase A" evidence="12">
    <location>
        <begin position="424"/>
        <end position="495"/>
    </location>
</feature>
<evidence type="ECO:0000259" key="12">
    <source>
        <dbReference type="Pfam" id="PF00122"/>
    </source>
</evidence>
<dbReference type="NCBIfam" id="TIGR01657">
    <property type="entry name" value="P-ATPase-V"/>
    <property type="match status" value="1"/>
</dbReference>
<dbReference type="PRINTS" id="PR00119">
    <property type="entry name" value="CATATPASE"/>
</dbReference>
<feature type="region of interest" description="Disordered" evidence="10">
    <location>
        <begin position="1"/>
        <end position="34"/>
    </location>
</feature>
<name>A0A2R5G799_9STRA</name>
<dbReference type="EMBL" id="BEYU01000026">
    <property type="protein sequence ID" value="GBG26936.1"/>
    <property type="molecule type" value="Genomic_DNA"/>
</dbReference>
<dbReference type="InterPro" id="IPR044492">
    <property type="entry name" value="P_typ_ATPase_HD_dom"/>
</dbReference>
<dbReference type="SFLD" id="SFLDF00027">
    <property type="entry name" value="p-type_atpase"/>
    <property type="match status" value="1"/>
</dbReference>
<feature type="transmembrane region" description="Helical" evidence="11">
    <location>
        <begin position="1137"/>
        <end position="1156"/>
    </location>
</feature>
<dbReference type="Gene3D" id="3.40.1110.10">
    <property type="entry name" value="Calcium-transporting ATPase, cytoplasmic domain N"/>
    <property type="match status" value="1"/>
</dbReference>
<dbReference type="InterPro" id="IPR059000">
    <property type="entry name" value="ATPase_P-type_domA"/>
</dbReference>
<feature type="compositionally biased region" description="Basic and acidic residues" evidence="10">
    <location>
        <begin position="188"/>
        <end position="202"/>
    </location>
</feature>
<dbReference type="SUPFAM" id="SSF56784">
    <property type="entry name" value="HAD-like"/>
    <property type="match status" value="1"/>
</dbReference>
<gene>
    <name evidence="14" type="ORF">FCC1311_031592</name>
</gene>
<accession>A0A2R5G799</accession>
<evidence type="ECO:0000256" key="2">
    <source>
        <dbReference type="ARBA" id="ARBA00022692"/>
    </source>
</evidence>
<dbReference type="InterPro" id="IPR036412">
    <property type="entry name" value="HAD-like_sf"/>
</dbReference>
<dbReference type="InterPro" id="IPR023298">
    <property type="entry name" value="ATPase_P-typ_TM_dom_sf"/>
</dbReference>
<dbReference type="GO" id="GO:0005789">
    <property type="term" value="C:endoplasmic reticulum membrane"/>
    <property type="evidence" value="ECO:0007669"/>
    <property type="project" value="TreeGrafter"/>
</dbReference>
<dbReference type="OrthoDB" id="48943at2759"/>
<dbReference type="PROSITE" id="PS00154">
    <property type="entry name" value="ATPASE_E1_E2"/>
    <property type="match status" value="1"/>
</dbReference>
<evidence type="ECO:0000256" key="8">
    <source>
        <dbReference type="ARBA" id="ARBA00022989"/>
    </source>
</evidence>
<feature type="transmembrane region" description="Helical" evidence="11">
    <location>
        <begin position="1168"/>
        <end position="1199"/>
    </location>
</feature>
<dbReference type="InterPro" id="IPR018303">
    <property type="entry name" value="ATPase_P-typ_P_site"/>
</dbReference>
<feature type="transmembrane region" description="Helical" evidence="11">
    <location>
        <begin position="67"/>
        <end position="87"/>
    </location>
</feature>
<dbReference type="InterPro" id="IPR057255">
    <property type="entry name" value="2TM_P5A-ATPase"/>
</dbReference>
<dbReference type="SUPFAM" id="SSF81653">
    <property type="entry name" value="Calcium ATPase, transduction domain A"/>
    <property type="match status" value="1"/>
</dbReference>
<proteinExistence type="predicted"/>
<evidence type="ECO:0000256" key="7">
    <source>
        <dbReference type="ARBA" id="ARBA00022967"/>
    </source>
</evidence>
<dbReference type="PANTHER" id="PTHR45630">
    <property type="entry name" value="CATION-TRANSPORTING ATPASE-RELATED"/>
    <property type="match status" value="1"/>
</dbReference>
<dbReference type="GO" id="GO:0006874">
    <property type="term" value="P:intracellular calcium ion homeostasis"/>
    <property type="evidence" value="ECO:0007669"/>
    <property type="project" value="TreeGrafter"/>
</dbReference>
<evidence type="ECO:0000256" key="4">
    <source>
        <dbReference type="ARBA" id="ARBA00022741"/>
    </source>
</evidence>
<keyword evidence="3" id="KW-0479">Metal-binding</keyword>
<keyword evidence="5" id="KW-0067">ATP-binding</keyword>
<feature type="region of interest" description="Disordered" evidence="10">
    <location>
        <begin position="188"/>
        <end position="226"/>
    </location>
</feature>
<evidence type="ECO:0000256" key="10">
    <source>
        <dbReference type="SAM" id="MobiDB-lite"/>
    </source>
</evidence>
<organism evidence="14 15">
    <name type="scientific">Hondaea fermentalgiana</name>
    <dbReference type="NCBI Taxonomy" id="2315210"/>
    <lineage>
        <taxon>Eukaryota</taxon>
        <taxon>Sar</taxon>
        <taxon>Stramenopiles</taxon>
        <taxon>Bigyra</taxon>
        <taxon>Labyrinthulomycetes</taxon>
        <taxon>Thraustochytrida</taxon>
        <taxon>Thraustochytriidae</taxon>
        <taxon>Hondaea</taxon>
    </lineage>
</organism>
<keyword evidence="7" id="KW-1278">Translocase</keyword>
<dbReference type="Pfam" id="PF13246">
    <property type="entry name" value="Cation_ATPase"/>
    <property type="match status" value="1"/>
</dbReference>
<dbReference type="GO" id="GO:0046872">
    <property type="term" value="F:metal ion binding"/>
    <property type="evidence" value="ECO:0007669"/>
    <property type="project" value="UniProtKB-KW"/>
</dbReference>
<feature type="transmembrane region" description="Helical" evidence="11">
    <location>
        <begin position="1112"/>
        <end position="1131"/>
    </location>
</feature>
<dbReference type="SUPFAM" id="SSF81665">
    <property type="entry name" value="Calcium ATPase, transmembrane domain M"/>
    <property type="match status" value="1"/>
</dbReference>
<evidence type="ECO:0000256" key="9">
    <source>
        <dbReference type="ARBA" id="ARBA00023136"/>
    </source>
</evidence>
<dbReference type="SFLD" id="SFLDG00002">
    <property type="entry name" value="C1.7:_P-type_atpase_like"/>
    <property type="match status" value="1"/>
</dbReference>
<comment type="subcellular location">
    <subcellularLocation>
        <location evidence="1">Membrane</location>
        <topology evidence="1">Multi-pass membrane protein</topology>
    </subcellularLocation>
</comment>
<feature type="compositionally biased region" description="Basic and acidic residues" evidence="10">
    <location>
        <begin position="23"/>
        <end position="34"/>
    </location>
</feature>
<dbReference type="Proteomes" id="UP000241890">
    <property type="component" value="Unassembled WGS sequence"/>
</dbReference>
<evidence type="ECO:0000313" key="15">
    <source>
        <dbReference type="Proteomes" id="UP000241890"/>
    </source>
</evidence>
<protein>
    <submittedName>
        <fullName evidence="14">Manganese-transporting ATPase 13A1</fullName>
    </submittedName>
</protein>
<evidence type="ECO:0000256" key="11">
    <source>
        <dbReference type="SAM" id="Phobius"/>
    </source>
</evidence>
<dbReference type="SFLD" id="SFLDS00003">
    <property type="entry name" value="Haloacid_Dehalogenase"/>
    <property type="match status" value="1"/>
</dbReference>
<dbReference type="GO" id="GO:0015662">
    <property type="term" value="F:P-type ion transporter activity"/>
    <property type="evidence" value="ECO:0007669"/>
    <property type="project" value="TreeGrafter"/>
</dbReference>
<feature type="transmembrane region" description="Helical" evidence="11">
    <location>
        <begin position="119"/>
        <end position="144"/>
    </location>
</feature>
<dbReference type="InterPro" id="IPR008250">
    <property type="entry name" value="ATPase_P-typ_transduc_dom_A_sf"/>
</dbReference>
<sequence>MQLAESRRRKWADAKGPGRATRATKEISKSPKSLREYEERAEMAWLESIVTDDGVASASLHVKLGTFARLDVAPFLLLYALLVGVMVQNEVLWNLAEAAGLTNEDDAQKAAVGRSEWELIAWSGAIAAAVISHVMTLLSGVWSVKLRCSLRYRAARDLHEAEAVCIIPVEHRGMPAICELHKDAADDVRENETSAKSKDKTTRAPKTRAQRQRERMEKEEEEEQMRKSQLVSLRSSECWFEFQRKRFELVGSIVDTQTSNLCKFKPLDFPDNLMISSYLNWPGYTEVGDRLAAVRKWSRNEFDIPMPPLRDLFFENATSPFFLFQVLCVALWCLDEYWYYSVFTLAMLVIFELTVCKQRQQNLGMLRGMLHPPYPVWVYRSDHWVRSLSTDLVPGDMCSLVRPTNLYRPMPDGTRQVEDEENILVPCDMLLLRGSCVVNEAMLTGESVPKMKESVLSLAHAKSNLLERPLVVEGSEFSNHLVLGGTRVIQHKMEAIDPLDKEKPAGLIPSPPDGGCLAIVLRTGFYTSQGSLMRTILFSTEHVTVGDKDTFYFILVLLVFAVLASAYVLVEGLKNETQSRWKLFLHCIMIVTSVVPPELPMELSLAVNTSLSRLFRLAIFCTEPYRIPYAGRLNLCCFDKTGTLTSDAYFVKGIAHPSAVQNFSKDTQIAPTLTPAQESDGHAIFVIAGCHQLVRMADKVDGDPMEKAAVRAINWGMTRDSRMINRASSKAKGERVQIRILHHHPFSSTLKRMSAVIAVETLDALKRVKSSKIMVVCKGAPEKMVEFLEEEPAQYKESYQAFMLAGGRVLALACKTLPVTVSETSASLLSRDECESKLTFAGLLVLDCPLKEDTRDAVDQLRNAQHRIVIVTGDNALTACDVARQLELVGDNHEDVLELSPELEWVPIDPRASPPEESVRRFERGHTAAVLVQQEGKHLVVTGAALDAMEAEMGGPSSHGFARALRRLTPHVTVFARVSPRHKEIVLAAMTAAGCRALMCGDGTNDVGALKQADVGVSIINSPEHEDAVKRAREQVADRFTSKEMRKMSAADRIRMEIQAMEAEKQGSSVVQLGDASIASPFTSKSTSIMSTVHIVRQGRCTLVTTIQMYKILALNCLVSAYSMSALYLYGVKQGDTQATIAGLLIAGLFMFISWAEPLETLSRERPVASVFSASVMVSLLGQLVVHFASLFAVLHLTTPFVESGAEEMRPDADFKPNVINSAVFLVGLCMQCNVFGANYHGHPFMQSLWDNKVFHRILLATWSLSVLLTAEVIPGLGETFELVPLPDTNDYRAKLLAILLADTACSWAWEFMARSVLA</sequence>
<keyword evidence="6" id="KW-0460">Magnesium</keyword>
<feature type="transmembrane region" description="Helical" evidence="11">
    <location>
        <begin position="338"/>
        <end position="356"/>
    </location>
</feature>
<evidence type="ECO:0000256" key="3">
    <source>
        <dbReference type="ARBA" id="ARBA00022723"/>
    </source>
</evidence>
<dbReference type="Gene3D" id="3.40.50.1000">
    <property type="entry name" value="HAD superfamily/HAD-like"/>
    <property type="match status" value="1"/>
</dbReference>
<feature type="domain" description="P5A-ATPase transmembrane helical hairpin" evidence="13">
    <location>
        <begin position="67"/>
        <end position="155"/>
    </location>
</feature>